<dbReference type="Proteomes" id="UP000272428">
    <property type="component" value="Unassembled WGS sequence"/>
</dbReference>
<dbReference type="InterPro" id="IPR011010">
    <property type="entry name" value="DNA_brk_join_enz"/>
</dbReference>
<dbReference type="Gene3D" id="1.10.150.130">
    <property type="match status" value="1"/>
</dbReference>
<comment type="caution">
    <text evidence="4">The sequence shown here is derived from an EMBL/GenBank/DDBJ whole genome shotgun (WGS) entry which is preliminary data.</text>
</comment>
<feature type="domain" description="Arm DNA-binding" evidence="3">
    <location>
        <begin position="11"/>
        <end position="82"/>
    </location>
</feature>
<dbReference type="Pfam" id="PF17293">
    <property type="entry name" value="Arm-DNA-bind_5"/>
    <property type="match status" value="1"/>
</dbReference>
<protein>
    <recommendedName>
        <fullName evidence="3">Arm DNA-binding domain-containing protein</fullName>
    </recommendedName>
</protein>
<name>A0A495SNV0_9FLAO</name>
<dbReference type="OrthoDB" id="1493636at2"/>
<sequence>MLKHKVNFYINKSKKDLDSPVRAFVSFNSNRPELYTGITVKASEWDKEHQRIVNRKDSRNKDLDKIEETIKKIFDEFEILENRFPSSEELQLKFSEKNGRSESKKKIINPTFAQSALEYANETGERDSWTKSNYDRFKKLENHLNFYNSNLIIKNVTEKDLVKFVKYFQTEPINIKTGKPGAPHKNTTVSRTIKDVRTVLKWAKKKGFYDGDLHETFYPKFKGANFDLNEPIFMNWERLMKFYNHKFKPSEKHLEETRDIIAFCCFSSLRYSDVFALKKTQIRDDFFYVTTQKTTDAIKIDLNDYTKEILSKYSSLQGVKSLPVKSEKEINEQIKIIGSILEFDEPVNYVYFIGEKRFDEVYPFYEMMSSHIGRKTFIVNSLYLGIPAEVIMKWTGHKDYQSMKPYIAIVDDLKKSEMNKFNKK</sequence>
<dbReference type="GO" id="GO:0003677">
    <property type="term" value="F:DNA binding"/>
    <property type="evidence" value="ECO:0007669"/>
    <property type="project" value="UniProtKB-KW"/>
</dbReference>
<dbReference type="InterPro" id="IPR035386">
    <property type="entry name" value="Arm-DNA-bind_5"/>
</dbReference>
<evidence type="ECO:0000313" key="4">
    <source>
        <dbReference type="EMBL" id="RKT01044.1"/>
    </source>
</evidence>
<evidence type="ECO:0000256" key="1">
    <source>
        <dbReference type="ARBA" id="ARBA00023125"/>
    </source>
</evidence>
<organism evidence="4 5">
    <name type="scientific">Chryseobacterium defluvii</name>
    <dbReference type="NCBI Taxonomy" id="160396"/>
    <lineage>
        <taxon>Bacteria</taxon>
        <taxon>Pseudomonadati</taxon>
        <taxon>Bacteroidota</taxon>
        <taxon>Flavobacteriia</taxon>
        <taxon>Flavobacteriales</taxon>
        <taxon>Weeksellaceae</taxon>
        <taxon>Chryseobacterium group</taxon>
        <taxon>Chryseobacterium</taxon>
    </lineage>
</organism>
<dbReference type="AlphaFoldDB" id="A0A495SNV0"/>
<dbReference type="GO" id="GO:0006310">
    <property type="term" value="P:DNA recombination"/>
    <property type="evidence" value="ECO:0007669"/>
    <property type="project" value="UniProtKB-KW"/>
</dbReference>
<evidence type="ECO:0000259" key="3">
    <source>
        <dbReference type="Pfam" id="PF17293"/>
    </source>
</evidence>
<dbReference type="SUPFAM" id="SSF56349">
    <property type="entry name" value="DNA breaking-rejoining enzymes"/>
    <property type="match status" value="1"/>
</dbReference>
<evidence type="ECO:0000313" key="5">
    <source>
        <dbReference type="Proteomes" id="UP000272428"/>
    </source>
</evidence>
<dbReference type="EMBL" id="RBXB01000001">
    <property type="protein sequence ID" value="RKT01044.1"/>
    <property type="molecule type" value="Genomic_DNA"/>
</dbReference>
<dbReference type="InterPro" id="IPR010998">
    <property type="entry name" value="Integrase_recombinase_N"/>
</dbReference>
<evidence type="ECO:0000256" key="2">
    <source>
        <dbReference type="ARBA" id="ARBA00023172"/>
    </source>
</evidence>
<keyword evidence="2" id="KW-0233">DNA recombination</keyword>
<gene>
    <name evidence="4" type="ORF">BCF58_0255</name>
</gene>
<dbReference type="Gene3D" id="1.10.443.10">
    <property type="entry name" value="Intergrase catalytic core"/>
    <property type="match status" value="1"/>
</dbReference>
<dbReference type="InterPro" id="IPR013762">
    <property type="entry name" value="Integrase-like_cat_sf"/>
</dbReference>
<keyword evidence="1" id="KW-0238">DNA-binding</keyword>
<reference evidence="4 5" key="1">
    <citation type="submission" date="2018-10" db="EMBL/GenBank/DDBJ databases">
        <title>Genomic Encyclopedia of Archaeal and Bacterial Type Strains, Phase II (KMG-II): from individual species to whole genera.</title>
        <authorList>
            <person name="Goeker M."/>
        </authorList>
    </citation>
    <scope>NUCLEOTIDE SEQUENCE [LARGE SCALE GENOMIC DNA]</scope>
    <source>
        <strain evidence="4 5">DSM 14219</strain>
    </source>
</reference>
<keyword evidence="5" id="KW-1185">Reference proteome</keyword>
<dbReference type="RefSeq" id="WP_121459991.1">
    <property type="nucleotide sequence ID" value="NZ_RBXB01000001.1"/>
</dbReference>
<accession>A0A495SNV0</accession>
<proteinExistence type="predicted"/>
<dbReference type="GO" id="GO:0015074">
    <property type="term" value="P:DNA integration"/>
    <property type="evidence" value="ECO:0007669"/>
    <property type="project" value="InterPro"/>
</dbReference>